<keyword evidence="10" id="KW-0175">Coiled coil</keyword>
<evidence type="ECO:0000256" key="4">
    <source>
        <dbReference type="ARBA" id="ARBA00022692"/>
    </source>
</evidence>
<evidence type="ECO:0000256" key="5">
    <source>
        <dbReference type="ARBA" id="ARBA00023065"/>
    </source>
</evidence>
<dbReference type="GO" id="GO:0046930">
    <property type="term" value="C:pore complex"/>
    <property type="evidence" value="ECO:0007669"/>
    <property type="project" value="UniProtKB-KW"/>
</dbReference>
<dbReference type="Gene3D" id="3.30.1330.60">
    <property type="entry name" value="OmpA-like domain"/>
    <property type="match status" value="1"/>
</dbReference>
<evidence type="ECO:0000256" key="6">
    <source>
        <dbReference type="ARBA" id="ARBA00023114"/>
    </source>
</evidence>
<evidence type="ECO:0000256" key="7">
    <source>
        <dbReference type="ARBA" id="ARBA00023136"/>
    </source>
</evidence>
<feature type="coiled-coil region" evidence="10">
    <location>
        <begin position="216"/>
        <end position="276"/>
    </location>
</feature>
<keyword evidence="3" id="KW-1134">Transmembrane beta strand</keyword>
<organism evidence="13 14">
    <name type="scientific">Kriegella aquimaris</name>
    <dbReference type="NCBI Taxonomy" id="192904"/>
    <lineage>
        <taxon>Bacteria</taxon>
        <taxon>Pseudomonadati</taxon>
        <taxon>Bacteroidota</taxon>
        <taxon>Flavobacteriia</taxon>
        <taxon>Flavobacteriales</taxon>
        <taxon>Flavobacteriaceae</taxon>
        <taxon>Kriegella</taxon>
    </lineage>
</organism>
<dbReference type="AlphaFoldDB" id="A0A1G9JS96"/>
<keyword evidence="6" id="KW-0626">Porin</keyword>
<accession>A0A1G9JS96</accession>
<evidence type="ECO:0000256" key="9">
    <source>
        <dbReference type="PROSITE-ProRule" id="PRU00473"/>
    </source>
</evidence>
<dbReference type="SUPFAM" id="SSF56925">
    <property type="entry name" value="OMPA-like"/>
    <property type="match status" value="1"/>
</dbReference>
<dbReference type="InterPro" id="IPR036737">
    <property type="entry name" value="OmpA-like_sf"/>
</dbReference>
<dbReference type="Proteomes" id="UP000199440">
    <property type="component" value="Unassembled WGS sequence"/>
</dbReference>
<comment type="subcellular location">
    <subcellularLocation>
        <location evidence="1">Cell outer membrane</location>
        <topology evidence="1">Multi-pass membrane protein</topology>
    </subcellularLocation>
</comment>
<dbReference type="PRINTS" id="PR01021">
    <property type="entry name" value="OMPADOMAIN"/>
</dbReference>
<dbReference type="InterPro" id="IPR006664">
    <property type="entry name" value="OMP_bac"/>
</dbReference>
<feature type="chain" id="PRO_5011736032" evidence="11">
    <location>
        <begin position="22"/>
        <end position="393"/>
    </location>
</feature>
<dbReference type="InterPro" id="IPR006665">
    <property type="entry name" value="OmpA-like"/>
</dbReference>
<gene>
    <name evidence="13" type="ORF">SAMN04488514_101692</name>
</gene>
<evidence type="ECO:0000256" key="3">
    <source>
        <dbReference type="ARBA" id="ARBA00022452"/>
    </source>
</evidence>
<keyword evidence="7 9" id="KW-0472">Membrane</keyword>
<feature type="signal peptide" evidence="11">
    <location>
        <begin position="1"/>
        <end position="21"/>
    </location>
</feature>
<evidence type="ECO:0000256" key="2">
    <source>
        <dbReference type="ARBA" id="ARBA00022448"/>
    </source>
</evidence>
<dbReference type="Pfam" id="PF00691">
    <property type="entry name" value="OmpA"/>
    <property type="match status" value="1"/>
</dbReference>
<sequence>MQIYRKALALCLLFTLGQIYSQEEDLKLTSKDSIVNSSWMVGLGYNIVDDSGDAFNDFTTIKDQWNAVAFPSRISVGRYFKSGLGLEVIGTYNKYKKGFVIDGLINPDDISYFGIDSRLSYDLNKIIGETAWFDPYVGVGLGYTDANNNPRGTYNAVVGFRTWFSDKWGLDLNSSGKWAIGDNGATNHIQHGLGVVYRFGIEKGLSKKGLEKLALIDEIANERERIQDSIASANRAEEAAALAERLALEKERKRLADAEQARIDAENKRKSDIEDRIKRLGFVYFALNSSYIRNESLSVLDKLANLMREIPELELKVTSHTDSRGASPYNQWLSQKRADQTKSYLVKQGIDSKRLQAAAYGEDRLLNECDDSTYCSEEKHKVNRRSEFIATKF</sequence>
<keyword evidence="8" id="KW-0998">Cell outer membrane</keyword>
<dbReference type="CDD" id="cd07185">
    <property type="entry name" value="OmpA_C-like"/>
    <property type="match status" value="1"/>
</dbReference>
<dbReference type="RefSeq" id="WP_089885283.1">
    <property type="nucleotide sequence ID" value="NZ_FNGV01000001.1"/>
</dbReference>
<dbReference type="PANTHER" id="PTHR30329:SF21">
    <property type="entry name" value="LIPOPROTEIN YIAD-RELATED"/>
    <property type="match status" value="1"/>
</dbReference>
<protein>
    <submittedName>
        <fullName evidence="13">Outer membrane protein OmpA</fullName>
    </submittedName>
</protein>
<dbReference type="InterPro" id="IPR011250">
    <property type="entry name" value="OMP/PagP_B-barrel"/>
</dbReference>
<evidence type="ECO:0000313" key="13">
    <source>
        <dbReference type="EMBL" id="SDL40408.1"/>
    </source>
</evidence>
<dbReference type="OrthoDB" id="9782229at2"/>
<evidence type="ECO:0000259" key="12">
    <source>
        <dbReference type="PROSITE" id="PS51123"/>
    </source>
</evidence>
<evidence type="ECO:0000256" key="1">
    <source>
        <dbReference type="ARBA" id="ARBA00004571"/>
    </source>
</evidence>
<dbReference type="EMBL" id="FNGV01000001">
    <property type="protein sequence ID" value="SDL40408.1"/>
    <property type="molecule type" value="Genomic_DNA"/>
</dbReference>
<evidence type="ECO:0000313" key="14">
    <source>
        <dbReference type="Proteomes" id="UP000199440"/>
    </source>
</evidence>
<dbReference type="PANTHER" id="PTHR30329">
    <property type="entry name" value="STATOR ELEMENT OF FLAGELLAR MOTOR COMPLEX"/>
    <property type="match status" value="1"/>
</dbReference>
<dbReference type="InterPro" id="IPR050330">
    <property type="entry name" value="Bact_OuterMem_StrucFunc"/>
</dbReference>
<keyword evidence="2" id="KW-0813">Transport</keyword>
<feature type="domain" description="OmpA-like" evidence="12">
    <location>
        <begin position="272"/>
        <end position="393"/>
    </location>
</feature>
<keyword evidence="11" id="KW-0732">Signal</keyword>
<dbReference type="GO" id="GO:0015288">
    <property type="term" value="F:porin activity"/>
    <property type="evidence" value="ECO:0007669"/>
    <property type="project" value="UniProtKB-KW"/>
</dbReference>
<keyword evidence="4" id="KW-0812">Transmembrane</keyword>
<dbReference type="STRING" id="192904.SAMN04488514_101692"/>
<reference evidence="13 14" key="1">
    <citation type="submission" date="2016-10" db="EMBL/GenBank/DDBJ databases">
        <authorList>
            <person name="de Groot N.N."/>
        </authorList>
    </citation>
    <scope>NUCLEOTIDE SEQUENCE [LARGE SCALE GENOMIC DNA]</scope>
    <source>
        <strain evidence="13 14">DSM 19886</strain>
    </source>
</reference>
<dbReference type="GO" id="GO:0009279">
    <property type="term" value="C:cell outer membrane"/>
    <property type="evidence" value="ECO:0007669"/>
    <property type="project" value="UniProtKB-SubCell"/>
</dbReference>
<evidence type="ECO:0000256" key="8">
    <source>
        <dbReference type="ARBA" id="ARBA00023237"/>
    </source>
</evidence>
<proteinExistence type="predicted"/>
<dbReference type="GO" id="GO:0006811">
    <property type="term" value="P:monoatomic ion transport"/>
    <property type="evidence" value="ECO:0007669"/>
    <property type="project" value="UniProtKB-KW"/>
</dbReference>
<name>A0A1G9JS96_9FLAO</name>
<keyword evidence="14" id="KW-1185">Reference proteome</keyword>
<dbReference type="Gene3D" id="2.40.160.20">
    <property type="match status" value="1"/>
</dbReference>
<dbReference type="SUPFAM" id="SSF103088">
    <property type="entry name" value="OmpA-like"/>
    <property type="match status" value="1"/>
</dbReference>
<evidence type="ECO:0000256" key="11">
    <source>
        <dbReference type="SAM" id="SignalP"/>
    </source>
</evidence>
<keyword evidence="5" id="KW-0406">Ion transport</keyword>
<dbReference type="PROSITE" id="PS51123">
    <property type="entry name" value="OMPA_2"/>
    <property type="match status" value="1"/>
</dbReference>
<evidence type="ECO:0000256" key="10">
    <source>
        <dbReference type="SAM" id="Coils"/>
    </source>
</evidence>